<dbReference type="PANTHER" id="PTHR34700:SF4">
    <property type="entry name" value="PHAGE-LIKE ELEMENT PBSX PROTEIN XKDP"/>
    <property type="match status" value="1"/>
</dbReference>
<reference evidence="2" key="1">
    <citation type="submission" date="2021-02" db="EMBL/GenBank/DDBJ databases">
        <title>Abyssanaerobacter marinus gen.nov., sp., nov, anaerobic bacterium isolated from the Onnuri vent field of Indian Ocean and suggestion of Mogibacteriaceae fam. nov., and proposal of reclassification of ambiguous this family's genus member.</title>
        <authorList>
            <person name="Kim Y.J."/>
            <person name="Yang J.-A."/>
        </authorList>
    </citation>
    <scope>NUCLEOTIDE SEQUENCE</scope>
    <source>
        <strain evidence="2">DSM 2634</strain>
    </source>
</reference>
<evidence type="ECO:0000313" key="3">
    <source>
        <dbReference type="Proteomes" id="UP000664545"/>
    </source>
</evidence>
<dbReference type="InterPro" id="IPR036779">
    <property type="entry name" value="LysM_dom_sf"/>
</dbReference>
<dbReference type="Pfam" id="PF01476">
    <property type="entry name" value="LysM"/>
    <property type="match status" value="1"/>
</dbReference>
<protein>
    <submittedName>
        <fullName evidence="2">LysM peptidoglycan-binding domain-containing protein</fullName>
    </submittedName>
</protein>
<dbReference type="PROSITE" id="PS51782">
    <property type="entry name" value="LYSM"/>
    <property type="match status" value="1"/>
</dbReference>
<keyword evidence="3" id="KW-1185">Reference proteome</keyword>
<dbReference type="PANTHER" id="PTHR34700">
    <property type="entry name" value="POTASSIUM BINDING PROTEIN KBP"/>
    <property type="match status" value="1"/>
</dbReference>
<dbReference type="RefSeq" id="WP_206581979.1">
    <property type="nucleotide sequence ID" value="NZ_JAFJZZ010000002.1"/>
</dbReference>
<name>A0A939D8K1_CLOAM</name>
<dbReference type="CDD" id="cd00118">
    <property type="entry name" value="LysM"/>
    <property type="match status" value="1"/>
</dbReference>
<comment type="caution">
    <text evidence="2">The sequence shown here is derived from an EMBL/GenBank/DDBJ whole genome shotgun (WGS) entry which is preliminary data.</text>
</comment>
<proteinExistence type="predicted"/>
<dbReference type="SUPFAM" id="SSF54106">
    <property type="entry name" value="LysM domain"/>
    <property type="match status" value="1"/>
</dbReference>
<dbReference type="Proteomes" id="UP000664545">
    <property type="component" value="Unassembled WGS sequence"/>
</dbReference>
<evidence type="ECO:0000259" key="1">
    <source>
        <dbReference type="PROSITE" id="PS51782"/>
    </source>
</evidence>
<gene>
    <name evidence="2" type="ORF">JYB65_07215</name>
</gene>
<sequence length="221" mass="25195">MSNYAIYFDYDNETYRLPVNPEQIQVKSSMATEKYEVLKLGQIVMPTRMELKEYSFECELPHKKQHYVETSGGFKGADYYLNIFELWREKLIPVRFIASNGIGDDINTLVLIDDLSITEKAGEEGDKYVSFKLIEYREYAKMPATVNLTDTTAQIVQTPNVEAVSPKNMGTYTVVSGDSLWKIAKTYYGNGAKYTKIYNANKDKIKNPSLIYPGQVLTIPS</sequence>
<dbReference type="EMBL" id="JAFJZZ010000002">
    <property type="protein sequence ID" value="MBN7773146.1"/>
    <property type="molecule type" value="Genomic_DNA"/>
</dbReference>
<dbReference type="InterPro" id="IPR018392">
    <property type="entry name" value="LysM"/>
</dbReference>
<accession>A0A939D8K1</accession>
<dbReference type="InterPro" id="IPR052196">
    <property type="entry name" value="Bact_Kbp"/>
</dbReference>
<dbReference type="Gene3D" id="3.10.350.10">
    <property type="entry name" value="LysM domain"/>
    <property type="match status" value="1"/>
</dbReference>
<dbReference type="AlphaFoldDB" id="A0A939D8K1"/>
<organism evidence="2 3">
    <name type="scientific">Clostridium aminobutyricum</name>
    <dbReference type="NCBI Taxonomy" id="33953"/>
    <lineage>
        <taxon>Bacteria</taxon>
        <taxon>Bacillati</taxon>
        <taxon>Bacillota</taxon>
        <taxon>Clostridia</taxon>
        <taxon>Eubacteriales</taxon>
        <taxon>Clostridiaceae</taxon>
        <taxon>Clostridium</taxon>
    </lineage>
</organism>
<evidence type="ECO:0000313" key="2">
    <source>
        <dbReference type="EMBL" id="MBN7773146.1"/>
    </source>
</evidence>
<feature type="domain" description="LysM" evidence="1">
    <location>
        <begin position="170"/>
        <end position="219"/>
    </location>
</feature>
<dbReference type="SMART" id="SM00257">
    <property type="entry name" value="LysM"/>
    <property type="match status" value="1"/>
</dbReference>